<keyword evidence="1" id="KW-0812">Transmembrane</keyword>
<organism evidence="2 3">
    <name type="scientific">Paenibacillus alvei</name>
    <name type="common">Bacillus alvei</name>
    <dbReference type="NCBI Taxonomy" id="44250"/>
    <lineage>
        <taxon>Bacteria</taxon>
        <taxon>Bacillati</taxon>
        <taxon>Bacillota</taxon>
        <taxon>Bacilli</taxon>
        <taxon>Bacillales</taxon>
        <taxon>Paenibacillaceae</taxon>
        <taxon>Paenibacillus</taxon>
    </lineage>
</organism>
<keyword evidence="3" id="KW-1185">Reference proteome</keyword>
<evidence type="ECO:0000313" key="2">
    <source>
        <dbReference type="EMBL" id="MCY9760376.1"/>
    </source>
</evidence>
<protein>
    <submittedName>
        <fullName evidence="2">Uncharacterized protein</fullName>
    </submittedName>
</protein>
<accession>A0ABT4GUJ9</accession>
<dbReference type="RefSeq" id="WP_268599556.1">
    <property type="nucleotide sequence ID" value="NZ_JAMDNP010000011.1"/>
</dbReference>
<reference evidence="2 3" key="1">
    <citation type="submission" date="2022-05" db="EMBL/GenBank/DDBJ databases">
        <title>Genome Sequencing of Bee-Associated Microbes.</title>
        <authorList>
            <person name="Dunlap C."/>
        </authorList>
    </citation>
    <scope>NUCLEOTIDE SEQUENCE [LARGE SCALE GENOMIC DNA]</scope>
    <source>
        <strain evidence="2 3">NRRL B-04010</strain>
    </source>
</reference>
<dbReference type="EMBL" id="JAMDNP010000011">
    <property type="protein sequence ID" value="MCY9760376.1"/>
    <property type="molecule type" value="Genomic_DNA"/>
</dbReference>
<evidence type="ECO:0000313" key="3">
    <source>
        <dbReference type="Proteomes" id="UP001527181"/>
    </source>
</evidence>
<keyword evidence="1" id="KW-1133">Transmembrane helix</keyword>
<gene>
    <name evidence="2" type="ORF">M5X12_07275</name>
</gene>
<dbReference type="Proteomes" id="UP001527181">
    <property type="component" value="Unassembled WGS sequence"/>
</dbReference>
<evidence type="ECO:0000256" key="1">
    <source>
        <dbReference type="SAM" id="Phobius"/>
    </source>
</evidence>
<sequence length="54" mass="5562">MYRLLEIISVLALAATGGYLVGHGGIGVAIIALGAAFVFAVPMLHNVEEAEHGK</sequence>
<feature type="transmembrane region" description="Helical" evidence="1">
    <location>
        <begin position="20"/>
        <end position="44"/>
    </location>
</feature>
<proteinExistence type="predicted"/>
<name>A0ABT4GUJ9_PAEAL</name>
<keyword evidence="1" id="KW-0472">Membrane</keyword>
<comment type="caution">
    <text evidence="2">The sequence shown here is derived from an EMBL/GenBank/DDBJ whole genome shotgun (WGS) entry which is preliminary data.</text>
</comment>